<dbReference type="PROSITE" id="PS51257">
    <property type="entry name" value="PROKAR_LIPOPROTEIN"/>
    <property type="match status" value="1"/>
</dbReference>
<sequence>MRFVVSLLIISSFLLCSCSFSGKQEKDTVLRAANGMPIGNNEGFMAPEIQLADINGNKVDLSSLKGKYVLIDFWASWCQPCIEEIPELKKLYSFYHSKGLEIYGVSLDNDRNRWVKAISDHQMNWVQVSDLKKWQSEPLVSYGVDAIPSNFLLDKEGKIIAKNLHGDQLEDFFKKLFN</sequence>
<dbReference type="GO" id="GO:0017004">
    <property type="term" value="P:cytochrome complex assembly"/>
    <property type="evidence" value="ECO:0007669"/>
    <property type="project" value="UniProtKB-KW"/>
</dbReference>
<dbReference type="InterPro" id="IPR013766">
    <property type="entry name" value="Thioredoxin_domain"/>
</dbReference>
<organism evidence="6 7">
    <name type="scientific">Solitalea agri</name>
    <dbReference type="NCBI Taxonomy" id="2953739"/>
    <lineage>
        <taxon>Bacteria</taxon>
        <taxon>Pseudomonadati</taxon>
        <taxon>Bacteroidota</taxon>
        <taxon>Sphingobacteriia</taxon>
        <taxon>Sphingobacteriales</taxon>
        <taxon>Sphingobacteriaceae</taxon>
        <taxon>Solitalea</taxon>
    </lineage>
</organism>
<dbReference type="Pfam" id="PF08534">
    <property type="entry name" value="Redoxin"/>
    <property type="match status" value="1"/>
</dbReference>
<name>A0A9X2JAE8_9SPHI</name>
<keyword evidence="4" id="KW-0676">Redox-active center</keyword>
<dbReference type="GO" id="GO:0016491">
    <property type="term" value="F:oxidoreductase activity"/>
    <property type="evidence" value="ECO:0007669"/>
    <property type="project" value="InterPro"/>
</dbReference>
<dbReference type="RefSeq" id="WP_252585518.1">
    <property type="nucleotide sequence ID" value="NZ_JAMWYS010000003.1"/>
</dbReference>
<protein>
    <submittedName>
        <fullName evidence="6">TlpA family protein disulfide reductase</fullName>
    </submittedName>
</protein>
<evidence type="ECO:0000256" key="1">
    <source>
        <dbReference type="ARBA" id="ARBA00004196"/>
    </source>
</evidence>
<feature type="domain" description="Thioredoxin" evidence="5">
    <location>
        <begin position="40"/>
        <end position="178"/>
    </location>
</feature>
<dbReference type="PANTHER" id="PTHR42852">
    <property type="entry name" value="THIOL:DISULFIDE INTERCHANGE PROTEIN DSBE"/>
    <property type="match status" value="1"/>
</dbReference>
<dbReference type="Gene3D" id="3.40.30.10">
    <property type="entry name" value="Glutaredoxin"/>
    <property type="match status" value="1"/>
</dbReference>
<accession>A0A9X2JAE8</accession>
<gene>
    <name evidence="6" type="ORF">NF867_00490</name>
</gene>
<dbReference type="InterPro" id="IPR036249">
    <property type="entry name" value="Thioredoxin-like_sf"/>
</dbReference>
<keyword evidence="3" id="KW-1015">Disulfide bond</keyword>
<dbReference type="PANTHER" id="PTHR42852:SF6">
    <property type="entry name" value="THIOL:DISULFIDE INTERCHANGE PROTEIN DSBE"/>
    <property type="match status" value="1"/>
</dbReference>
<evidence type="ECO:0000256" key="3">
    <source>
        <dbReference type="ARBA" id="ARBA00023157"/>
    </source>
</evidence>
<dbReference type="InterPro" id="IPR050553">
    <property type="entry name" value="Thioredoxin_ResA/DsbE_sf"/>
</dbReference>
<evidence type="ECO:0000256" key="2">
    <source>
        <dbReference type="ARBA" id="ARBA00022748"/>
    </source>
</evidence>
<proteinExistence type="predicted"/>
<evidence type="ECO:0000313" key="7">
    <source>
        <dbReference type="Proteomes" id="UP001155182"/>
    </source>
</evidence>
<comment type="subcellular location">
    <subcellularLocation>
        <location evidence="1">Cell envelope</location>
    </subcellularLocation>
</comment>
<comment type="caution">
    <text evidence="6">The sequence shown here is derived from an EMBL/GenBank/DDBJ whole genome shotgun (WGS) entry which is preliminary data.</text>
</comment>
<dbReference type="SUPFAM" id="SSF52833">
    <property type="entry name" value="Thioredoxin-like"/>
    <property type="match status" value="1"/>
</dbReference>
<dbReference type="CDD" id="cd02966">
    <property type="entry name" value="TlpA_like_family"/>
    <property type="match status" value="1"/>
</dbReference>
<dbReference type="Proteomes" id="UP001155182">
    <property type="component" value="Unassembled WGS sequence"/>
</dbReference>
<evidence type="ECO:0000259" key="5">
    <source>
        <dbReference type="PROSITE" id="PS51352"/>
    </source>
</evidence>
<evidence type="ECO:0000313" key="6">
    <source>
        <dbReference type="EMBL" id="MCO4291337.1"/>
    </source>
</evidence>
<dbReference type="PROSITE" id="PS51352">
    <property type="entry name" value="THIOREDOXIN_2"/>
    <property type="match status" value="1"/>
</dbReference>
<evidence type="ECO:0000256" key="4">
    <source>
        <dbReference type="ARBA" id="ARBA00023284"/>
    </source>
</evidence>
<dbReference type="EMBL" id="JAMWYS010000003">
    <property type="protein sequence ID" value="MCO4291337.1"/>
    <property type="molecule type" value="Genomic_DNA"/>
</dbReference>
<dbReference type="InterPro" id="IPR013740">
    <property type="entry name" value="Redoxin"/>
</dbReference>
<dbReference type="AlphaFoldDB" id="A0A9X2JAE8"/>
<keyword evidence="7" id="KW-1185">Reference proteome</keyword>
<dbReference type="GO" id="GO:0030313">
    <property type="term" value="C:cell envelope"/>
    <property type="evidence" value="ECO:0007669"/>
    <property type="project" value="UniProtKB-SubCell"/>
</dbReference>
<reference evidence="6" key="1">
    <citation type="submission" date="2022-06" db="EMBL/GenBank/DDBJ databases">
        <title>Solitalea sp. MAHUQ-68 isolated from rhizospheric soil.</title>
        <authorList>
            <person name="Huq M.A."/>
        </authorList>
    </citation>
    <scope>NUCLEOTIDE SEQUENCE</scope>
    <source>
        <strain evidence="6">MAHUQ-68</strain>
    </source>
</reference>
<keyword evidence="2" id="KW-0201">Cytochrome c-type biogenesis</keyword>